<dbReference type="CDD" id="cd00067">
    <property type="entry name" value="GAL4"/>
    <property type="match status" value="1"/>
</dbReference>
<dbReference type="Proteomes" id="UP000717696">
    <property type="component" value="Unassembled WGS sequence"/>
</dbReference>
<protein>
    <submittedName>
        <fullName evidence="7">Fungal-specific transcription factor domain-containing protein</fullName>
    </submittedName>
</protein>
<evidence type="ECO:0000313" key="7">
    <source>
        <dbReference type="EMBL" id="KAH7141479.1"/>
    </source>
</evidence>
<gene>
    <name evidence="7" type="ORF">B0J13DRAFT_585822</name>
</gene>
<dbReference type="InterPro" id="IPR001138">
    <property type="entry name" value="Zn2Cys6_DnaBD"/>
</dbReference>
<feature type="domain" description="Zn(2)-C6 fungal-type" evidence="6">
    <location>
        <begin position="5"/>
        <end position="37"/>
    </location>
</feature>
<proteinExistence type="predicted"/>
<dbReference type="InterPro" id="IPR007219">
    <property type="entry name" value="XnlR_reg_dom"/>
</dbReference>
<dbReference type="Gene3D" id="4.10.240.10">
    <property type="entry name" value="Zn(2)-C6 fungal-type DNA-binding domain"/>
    <property type="match status" value="1"/>
</dbReference>
<dbReference type="PANTHER" id="PTHR47338">
    <property type="entry name" value="ZN(II)2CYS6 TRANSCRIPTION FACTOR (EUROFUNG)-RELATED"/>
    <property type="match status" value="1"/>
</dbReference>
<keyword evidence="5" id="KW-0539">Nucleus</keyword>
<dbReference type="InterPro" id="IPR036864">
    <property type="entry name" value="Zn2-C6_fun-type_DNA-bd_sf"/>
</dbReference>
<keyword evidence="4" id="KW-0804">Transcription</keyword>
<dbReference type="CDD" id="cd12148">
    <property type="entry name" value="fungal_TF_MHR"/>
    <property type="match status" value="1"/>
</dbReference>
<evidence type="ECO:0000313" key="8">
    <source>
        <dbReference type="Proteomes" id="UP000717696"/>
    </source>
</evidence>
<dbReference type="PROSITE" id="PS00463">
    <property type="entry name" value="ZN2_CY6_FUNGAL_1"/>
    <property type="match status" value="1"/>
</dbReference>
<dbReference type="Pfam" id="PF04082">
    <property type="entry name" value="Fungal_trans"/>
    <property type="match status" value="1"/>
</dbReference>
<name>A0A9P9EQQ6_9HYPO</name>
<accession>A0A9P9EQQ6</accession>
<dbReference type="PANTHER" id="PTHR47338:SF16">
    <property type="entry name" value="TRANSCRIPTION FACTOR, PUTATIVE (AFU_ORTHOLOGUE AFUA_2G09360)-RELATED"/>
    <property type="match status" value="1"/>
</dbReference>
<dbReference type="GO" id="GO:0003677">
    <property type="term" value="F:DNA binding"/>
    <property type="evidence" value="ECO:0007669"/>
    <property type="project" value="InterPro"/>
</dbReference>
<evidence type="ECO:0000256" key="3">
    <source>
        <dbReference type="ARBA" id="ARBA00023015"/>
    </source>
</evidence>
<dbReference type="SMART" id="SM00066">
    <property type="entry name" value="GAL4"/>
    <property type="match status" value="1"/>
</dbReference>
<dbReference type="GO" id="GO:0006351">
    <property type="term" value="P:DNA-templated transcription"/>
    <property type="evidence" value="ECO:0007669"/>
    <property type="project" value="InterPro"/>
</dbReference>
<evidence type="ECO:0000256" key="4">
    <source>
        <dbReference type="ARBA" id="ARBA00023163"/>
    </source>
</evidence>
<evidence type="ECO:0000256" key="2">
    <source>
        <dbReference type="ARBA" id="ARBA00022723"/>
    </source>
</evidence>
<sequence length="464" mass="53591">MRRIACNLCRSSKIKCRVKEPDISCERCLNRNVHCSYLPASRPVPSLPSPQSSQRSHNLSAPSAQSPVAYHLNQDTHDLDFGRGRPEDILREGEFTHSLILLYFSNFSDVHFMFDEELFLKEYAVGQTPKLILYSIMALSIRFSLAPFNEELPPSHRGEVLFEHARKLLQQDFDWPSITAIQAYILLSTYKITFGGSRQSYVYLGFATNMLRALRLLDNQLDENSVTSEMYRRLVCTMALMDRLMSFPLRMPPQFSVQDKIPTMLGDDAFWALKRGTYGSLDGGINRYNSANVSQETLKLSGMLVEVCKLYFNGDSSTTFEEVRTHFDLYASSRDSSLLYTTTNLEHHKQRDTLRKFAYMHLLHHHVGQLIHFHALKYTWRRDSFSTASQVSYTNVYLGAFRKICSQNTSSWAKMFDQNPRLLGQMLYLGSYYEKFESQTAGRRPGIGSLLIRLYQNYIQKTRH</sequence>
<reference evidence="7" key="1">
    <citation type="journal article" date="2021" name="Nat. Commun.">
        <title>Genetic determinants of endophytism in the Arabidopsis root mycobiome.</title>
        <authorList>
            <person name="Mesny F."/>
            <person name="Miyauchi S."/>
            <person name="Thiergart T."/>
            <person name="Pickel B."/>
            <person name="Atanasova L."/>
            <person name="Karlsson M."/>
            <person name="Huettel B."/>
            <person name="Barry K.W."/>
            <person name="Haridas S."/>
            <person name="Chen C."/>
            <person name="Bauer D."/>
            <person name="Andreopoulos W."/>
            <person name="Pangilinan J."/>
            <person name="LaButti K."/>
            <person name="Riley R."/>
            <person name="Lipzen A."/>
            <person name="Clum A."/>
            <person name="Drula E."/>
            <person name="Henrissat B."/>
            <person name="Kohler A."/>
            <person name="Grigoriev I.V."/>
            <person name="Martin F.M."/>
            <person name="Hacquard S."/>
        </authorList>
    </citation>
    <scope>NUCLEOTIDE SEQUENCE</scope>
    <source>
        <strain evidence="7">MPI-CAGE-AT-0021</strain>
    </source>
</reference>
<dbReference type="GO" id="GO:0000981">
    <property type="term" value="F:DNA-binding transcription factor activity, RNA polymerase II-specific"/>
    <property type="evidence" value="ECO:0007669"/>
    <property type="project" value="InterPro"/>
</dbReference>
<comment type="caution">
    <text evidence="7">The sequence shown here is derived from an EMBL/GenBank/DDBJ whole genome shotgun (WGS) entry which is preliminary data.</text>
</comment>
<evidence type="ECO:0000259" key="6">
    <source>
        <dbReference type="PROSITE" id="PS50048"/>
    </source>
</evidence>
<organism evidence="7 8">
    <name type="scientific">Dactylonectria estremocensis</name>
    <dbReference type="NCBI Taxonomy" id="1079267"/>
    <lineage>
        <taxon>Eukaryota</taxon>
        <taxon>Fungi</taxon>
        <taxon>Dikarya</taxon>
        <taxon>Ascomycota</taxon>
        <taxon>Pezizomycotina</taxon>
        <taxon>Sordariomycetes</taxon>
        <taxon>Hypocreomycetidae</taxon>
        <taxon>Hypocreales</taxon>
        <taxon>Nectriaceae</taxon>
        <taxon>Dactylonectria</taxon>
    </lineage>
</organism>
<evidence type="ECO:0000256" key="5">
    <source>
        <dbReference type="ARBA" id="ARBA00023242"/>
    </source>
</evidence>
<keyword evidence="2" id="KW-0479">Metal-binding</keyword>
<dbReference type="GO" id="GO:0005634">
    <property type="term" value="C:nucleus"/>
    <property type="evidence" value="ECO:0007669"/>
    <property type="project" value="UniProtKB-SubCell"/>
</dbReference>
<dbReference type="EMBL" id="JAGMUU010000012">
    <property type="protein sequence ID" value="KAH7141479.1"/>
    <property type="molecule type" value="Genomic_DNA"/>
</dbReference>
<comment type="subcellular location">
    <subcellularLocation>
        <location evidence="1">Nucleus</location>
    </subcellularLocation>
</comment>
<dbReference type="Pfam" id="PF00172">
    <property type="entry name" value="Zn_clus"/>
    <property type="match status" value="1"/>
</dbReference>
<dbReference type="GO" id="GO:0008270">
    <property type="term" value="F:zinc ion binding"/>
    <property type="evidence" value="ECO:0007669"/>
    <property type="project" value="InterPro"/>
</dbReference>
<dbReference type="SUPFAM" id="SSF57701">
    <property type="entry name" value="Zn2/Cys6 DNA-binding domain"/>
    <property type="match status" value="1"/>
</dbReference>
<keyword evidence="8" id="KW-1185">Reference proteome</keyword>
<evidence type="ECO:0000256" key="1">
    <source>
        <dbReference type="ARBA" id="ARBA00004123"/>
    </source>
</evidence>
<dbReference type="AlphaFoldDB" id="A0A9P9EQQ6"/>
<dbReference type="PROSITE" id="PS50048">
    <property type="entry name" value="ZN2_CY6_FUNGAL_2"/>
    <property type="match status" value="1"/>
</dbReference>
<dbReference type="OrthoDB" id="2740448at2759"/>
<dbReference type="InterPro" id="IPR050815">
    <property type="entry name" value="TF_fung"/>
</dbReference>
<keyword evidence="3" id="KW-0805">Transcription regulation</keyword>